<comment type="subunit">
    <text evidence="9">Component of the Mediator complex.</text>
</comment>
<dbReference type="PANTHER" id="PTHR13074">
    <property type="entry name" value="MEDIATOR OF RNA POLYMERASE II TRANSCRIPTION SUBUNIT 8"/>
    <property type="match status" value="1"/>
</dbReference>
<keyword evidence="7 9" id="KW-0539">Nucleus</keyword>
<evidence type="ECO:0000256" key="5">
    <source>
        <dbReference type="ARBA" id="ARBA00023159"/>
    </source>
</evidence>
<comment type="similarity">
    <text evidence="2 9">Belongs to the Mediator complex subunit 8 family.</text>
</comment>
<gene>
    <name evidence="9 11" type="primary">MED8</name>
    <name evidence="11" type="ORF">LAWI1_G005362</name>
</gene>
<dbReference type="Pfam" id="PF10232">
    <property type="entry name" value="Med8"/>
    <property type="match status" value="1"/>
</dbReference>
<evidence type="ECO:0000256" key="6">
    <source>
        <dbReference type="ARBA" id="ARBA00023163"/>
    </source>
</evidence>
<sequence>NATHLNRTVVYPSPNYPGRTQEALLGQLLRKKLEPSVEGWVAEGRAIQDEAEQQGGDEEELWSWARSWLGPRLQKYAMQESSDNYTAEERAGGIGNVNTGLRRKLEDNHHDSDEEDEEEDEDEDEETEDVATGIKGPGARDGLFGMGEVARDAAGKVRSEDDILRFAMSKEIWNKASTRVQSREGEFGDCCRSQVQPKVQPSAFIFHKPSHIKLEIK</sequence>
<evidence type="ECO:0000256" key="10">
    <source>
        <dbReference type="SAM" id="MobiDB-lite"/>
    </source>
</evidence>
<organism evidence="11 12">
    <name type="scientific">Lachnellula willkommii</name>
    <dbReference type="NCBI Taxonomy" id="215461"/>
    <lineage>
        <taxon>Eukaryota</taxon>
        <taxon>Fungi</taxon>
        <taxon>Dikarya</taxon>
        <taxon>Ascomycota</taxon>
        <taxon>Pezizomycotina</taxon>
        <taxon>Leotiomycetes</taxon>
        <taxon>Helotiales</taxon>
        <taxon>Lachnaceae</taxon>
        <taxon>Lachnellula</taxon>
    </lineage>
</organism>
<evidence type="ECO:0000256" key="4">
    <source>
        <dbReference type="ARBA" id="ARBA00023015"/>
    </source>
</evidence>
<dbReference type="GO" id="GO:0016592">
    <property type="term" value="C:mediator complex"/>
    <property type="evidence" value="ECO:0007669"/>
    <property type="project" value="InterPro"/>
</dbReference>
<keyword evidence="6 9" id="KW-0804">Transcription</keyword>
<evidence type="ECO:0000313" key="12">
    <source>
        <dbReference type="Proteomes" id="UP000315522"/>
    </source>
</evidence>
<dbReference type="GO" id="GO:0070847">
    <property type="term" value="C:core mediator complex"/>
    <property type="evidence" value="ECO:0007669"/>
    <property type="project" value="TreeGrafter"/>
</dbReference>
<feature type="region of interest" description="Disordered" evidence="10">
    <location>
        <begin position="84"/>
        <end position="144"/>
    </location>
</feature>
<evidence type="ECO:0000256" key="1">
    <source>
        <dbReference type="ARBA" id="ARBA00004123"/>
    </source>
</evidence>
<dbReference type="GO" id="GO:0000978">
    <property type="term" value="F:RNA polymerase II cis-regulatory region sequence-specific DNA binding"/>
    <property type="evidence" value="ECO:0007669"/>
    <property type="project" value="TreeGrafter"/>
</dbReference>
<comment type="subcellular location">
    <subcellularLocation>
        <location evidence="1 9">Nucleus</location>
    </subcellularLocation>
</comment>
<keyword evidence="12" id="KW-1185">Reference proteome</keyword>
<dbReference type="GO" id="GO:0003712">
    <property type="term" value="F:transcription coregulator activity"/>
    <property type="evidence" value="ECO:0007669"/>
    <property type="project" value="InterPro"/>
</dbReference>
<dbReference type="GO" id="GO:0006357">
    <property type="term" value="P:regulation of transcription by RNA polymerase II"/>
    <property type="evidence" value="ECO:0007669"/>
    <property type="project" value="InterPro"/>
</dbReference>
<dbReference type="InterPro" id="IPR019364">
    <property type="entry name" value="Mediatior_Med8_fun/met"/>
</dbReference>
<evidence type="ECO:0000256" key="7">
    <source>
        <dbReference type="ARBA" id="ARBA00023242"/>
    </source>
</evidence>
<dbReference type="Proteomes" id="UP000315522">
    <property type="component" value="Unassembled WGS sequence"/>
</dbReference>
<protein>
    <recommendedName>
        <fullName evidence="3 9">Mediator of RNA polymerase II transcription subunit 8</fullName>
    </recommendedName>
    <alternativeName>
        <fullName evidence="8 9">Mediator complex subunit 8</fullName>
    </alternativeName>
</protein>
<evidence type="ECO:0000256" key="3">
    <source>
        <dbReference type="ARBA" id="ARBA00020637"/>
    </source>
</evidence>
<reference evidence="11 12" key="1">
    <citation type="submission" date="2018-05" db="EMBL/GenBank/DDBJ databases">
        <title>Genome sequencing and assembly of the regulated plant pathogen Lachnellula willkommii and related sister species for the development of diagnostic species identification markers.</title>
        <authorList>
            <person name="Giroux E."/>
            <person name="Bilodeau G."/>
        </authorList>
    </citation>
    <scope>NUCLEOTIDE SEQUENCE [LARGE SCALE GENOMIC DNA]</scope>
    <source>
        <strain evidence="11 12">CBS 172.35</strain>
    </source>
</reference>
<accession>A0A559MCR8</accession>
<dbReference type="AlphaFoldDB" id="A0A559MCR8"/>
<evidence type="ECO:0000256" key="9">
    <source>
        <dbReference type="RuleBase" id="RU364144"/>
    </source>
</evidence>
<evidence type="ECO:0000313" key="11">
    <source>
        <dbReference type="EMBL" id="TVY90748.1"/>
    </source>
</evidence>
<keyword evidence="4 9" id="KW-0805">Transcription regulation</keyword>
<dbReference type="PANTHER" id="PTHR13074:SF9">
    <property type="entry name" value="MEDIATOR OF RNA POLYMERASE II TRANSCRIPTION SUBUNIT 8"/>
    <property type="match status" value="1"/>
</dbReference>
<feature type="compositionally biased region" description="Acidic residues" evidence="10">
    <location>
        <begin position="113"/>
        <end position="129"/>
    </location>
</feature>
<comment type="function">
    <text evidence="9">Component of the Mediator complex, a coactivator involved in the regulated transcription of nearly all RNA polymerase II-dependent genes. Mediator functions as a bridge to convey information from gene-specific regulatory proteins to the basal RNA polymerase II transcription machinery. Mediator is recruited to promoters by direct interactions with regulatory proteins and serves as a scaffold for the assembly of a functional preinitiation complex with RNA polymerase II and the general transcription factors.</text>
</comment>
<comment type="caution">
    <text evidence="11">The sequence shown here is derived from an EMBL/GenBank/DDBJ whole genome shotgun (WGS) entry which is preliminary data.</text>
</comment>
<proteinExistence type="inferred from homology"/>
<feature type="compositionally biased region" description="Basic and acidic residues" evidence="10">
    <location>
        <begin position="103"/>
        <end position="112"/>
    </location>
</feature>
<evidence type="ECO:0000256" key="8">
    <source>
        <dbReference type="ARBA" id="ARBA00031261"/>
    </source>
</evidence>
<keyword evidence="5 9" id="KW-0010">Activator</keyword>
<name>A0A559MCR8_9HELO</name>
<dbReference type="Gene3D" id="6.10.250.2610">
    <property type="match status" value="1"/>
</dbReference>
<dbReference type="EMBL" id="QGML01000760">
    <property type="protein sequence ID" value="TVY90748.1"/>
    <property type="molecule type" value="Genomic_DNA"/>
</dbReference>
<feature type="non-terminal residue" evidence="11">
    <location>
        <position position="1"/>
    </location>
</feature>
<evidence type="ECO:0000256" key="2">
    <source>
        <dbReference type="ARBA" id="ARBA00005716"/>
    </source>
</evidence>